<protein>
    <submittedName>
        <fullName evidence="3">Uncharacterized protein</fullName>
    </submittedName>
</protein>
<dbReference type="WBParaSite" id="PDA_v2.g18532.t1">
    <property type="protein sequence ID" value="PDA_v2.g18532.t1"/>
    <property type="gene ID" value="PDA_v2.g18532"/>
</dbReference>
<feature type="signal peptide" evidence="1">
    <location>
        <begin position="1"/>
        <end position="18"/>
    </location>
</feature>
<keyword evidence="1" id="KW-0732">Signal</keyword>
<name>A0A914PUM4_9BILA</name>
<accession>A0A914PUM4</accession>
<dbReference type="Proteomes" id="UP000887578">
    <property type="component" value="Unplaced"/>
</dbReference>
<keyword evidence="2" id="KW-1185">Reference proteome</keyword>
<evidence type="ECO:0000313" key="3">
    <source>
        <dbReference type="WBParaSite" id="PDA_v2.g18532.t1"/>
    </source>
</evidence>
<dbReference type="AlphaFoldDB" id="A0A914PUM4"/>
<evidence type="ECO:0000313" key="2">
    <source>
        <dbReference type="Proteomes" id="UP000887578"/>
    </source>
</evidence>
<proteinExistence type="predicted"/>
<evidence type="ECO:0000256" key="1">
    <source>
        <dbReference type="SAM" id="SignalP"/>
    </source>
</evidence>
<reference evidence="3" key="1">
    <citation type="submission" date="2022-11" db="UniProtKB">
        <authorList>
            <consortium name="WormBaseParasite"/>
        </authorList>
    </citation>
    <scope>IDENTIFICATION</scope>
</reference>
<feature type="chain" id="PRO_5036995700" evidence="1">
    <location>
        <begin position="19"/>
        <end position="224"/>
    </location>
</feature>
<sequence length="224" mass="24014">MIFLFLSILFKLISQNYGCFPNPQVCSRPLIEIGDMFECPPCPPSPCSLSGSMIEIIPETILAPDCCCLYTATISCNPVPANKLTQIMQFNGNAQSIQYPLTLTCDTTTNLYTYKNAAGIQTQISSAQCCRLTCGTINRQPTQVDNVFAPDASCTYHRILKCIDGSTTMMINAPPGFQTGAGWPGPETFSSGAVDATCPVGATVYVHNSPMFGPNTPVGKAQCP</sequence>
<organism evidence="2 3">
    <name type="scientific">Panagrolaimus davidi</name>
    <dbReference type="NCBI Taxonomy" id="227884"/>
    <lineage>
        <taxon>Eukaryota</taxon>
        <taxon>Metazoa</taxon>
        <taxon>Ecdysozoa</taxon>
        <taxon>Nematoda</taxon>
        <taxon>Chromadorea</taxon>
        <taxon>Rhabditida</taxon>
        <taxon>Tylenchina</taxon>
        <taxon>Panagrolaimomorpha</taxon>
        <taxon>Panagrolaimoidea</taxon>
        <taxon>Panagrolaimidae</taxon>
        <taxon>Panagrolaimus</taxon>
    </lineage>
</organism>